<dbReference type="Gene3D" id="3.30.420.10">
    <property type="entry name" value="Ribonuclease H-like superfamily/Ribonuclease H"/>
    <property type="match status" value="1"/>
</dbReference>
<dbReference type="GO" id="GO:0005829">
    <property type="term" value="C:cytosol"/>
    <property type="evidence" value="ECO:0007669"/>
    <property type="project" value="TreeGrafter"/>
</dbReference>
<gene>
    <name evidence="4" type="ORF">B1A_05537</name>
</gene>
<organism evidence="4">
    <name type="scientific">mine drainage metagenome</name>
    <dbReference type="NCBI Taxonomy" id="410659"/>
    <lineage>
        <taxon>unclassified sequences</taxon>
        <taxon>metagenomes</taxon>
        <taxon>ecological metagenomes</taxon>
    </lineage>
</organism>
<dbReference type="InterPro" id="IPR001598">
    <property type="entry name" value="Transposase_IS30_CS"/>
</dbReference>
<dbReference type="NCBIfam" id="NF033563">
    <property type="entry name" value="transpos_IS30"/>
    <property type="match status" value="1"/>
</dbReference>
<dbReference type="InterPro" id="IPR051917">
    <property type="entry name" value="Transposase-Integrase"/>
</dbReference>
<dbReference type="PANTHER" id="PTHR10948:SF23">
    <property type="entry name" value="TRANSPOSASE INSI FOR INSERTION SEQUENCE ELEMENT IS30A-RELATED"/>
    <property type="match status" value="1"/>
</dbReference>
<reference evidence="4" key="1">
    <citation type="submission" date="2013-08" db="EMBL/GenBank/DDBJ databases">
        <authorList>
            <person name="Mendez C."/>
            <person name="Richter M."/>
            <person name="Ferrer M."/>
            <person name="Sanchez J."/>
        </authorList>
    </citation>
    <scope>NUCLEOTIDE SEQUENCE</scope>
</reference>
<comment type="similarity">
    <text evidence="2">Belongs to the transposase IS30 family.</text>
</comment>
<evidence type="ECO:0000313" key="4">
    <source>
        <dbReference type="EMBL" id="EQD71979.1"/>
    </source>
</evidence>
<dbReference type="PROSITE" id="PS50994">
    <property type="entry name" value="INTEGRASE"/>
    <property type="match status" value="1"/>
</dbReference>
<dbReference type="SUPFAM" id="SSF53098">
    <property type="entry name" value="Ribonuclease H-like"/>
    <property type="match status" value="1"/>
</dbReference>
<dbReference type="InterPro" id="IPR053392">
    <property type="entry name" value="Transposase_IS30-like"/>
</dbReference>
<dbReference type="GO" id="GO:0015074">
    <property type="term" value="P:DNA integration"/>
    <property type="evidence" value="ECO:0007669"/>
    <property type="project" value="InterPro"/>
</dbReference>
<sequence>RIGDWEGDTLIGRHQRGVLVSLVERKSGDTVLAALPRRTASAFREATVRLLRPHKERVHTLTLDNGKEGAQHEKIATSLDTRVYFAHPYCSRERGTHENTNGLIRQYFPKRRNLTTVTQRELNHAMHRLNHRPRKRLGFKTPYEVFFWTKTSLTVALGT</sequence>
<evidence type="ECO:0000256" key="2">
    <source>
        <dbReference type="ARBA" id="ARBA00006363"/>
    </source>
</evidence>
<dbReference type="EMBL" id="AUZX01004045">
    <property type="protein sequence ID" value="EQD71979.1"/>
    <property type="molecule type" value="Genomic_DNA"/>
</dbReference>
<comment type="caution">
    <text evidence="4">The sequence shown here is derived from an EMBL/GenBank/DDBJ whole genome shotgun (WGS) entry which is preliminary data.</text>
</comment>
<dbReference type="PANTHER" id="PTHR10948">
    <property type="entry name" value="TRANSPOSASE"/>
    <property type="match status" value="1"/>
</dbReference>
<dbReference type="GO" id="GO:0003677">
    <property type="term" value="F:DNA binding"/>
    <property type="evidence" value="ECO:0007669"/>
    <property type="project" value="InterPro"/>
</dbReference>
<dbReference type="InterPro" id="IPR012337">
    <property type="entry name" value="RNaseH-like_sf"/>
</dbReference>
<dbReference type="InterPro" id="IPR036397">
    <property type="entry name" value="RNaseH_sf"/>
</dbReference>
<proteinExistence type="inferred from homology"/>
<name>T1CTG5_9ZZZZ</name>
<feature type="domain" description="Integrase catalytic" evidence="3">
    <location>
        <begin position="1"/>
        <end position="150"/>
    </location>
</feature>
<evidence type="ECO:0000256" key="1">
    <source>
        <dbReference type="ARBA" id="ARBA00002190"/>
    </source>
</evidence>
<feature type="non-terminal residue" evidence="4">
    <location>
        <position position="1"/>
    </location>
</feature>
<dbReference type="InterPro" id="IPR001584">
    <property type="entry name" value="Integrase_cat-core"/>
</dbReference>
<dbReference type="AlphaFoldDB" id="T1CTG5"/>
<reference evidence="4" key="2">
    <citation type="journal article" date="2014" name="ISME J.">
        <title>Microbial stratification in low pH oxic and suboxic macroscopic growths along an acid mine drainage.</title>
        <authorList>
            <person name="Mendez-Garcia C."/>
            <person name="Mesa V."/>
            <person name="Sprenger R.R."/>
            <person name="Richter M."/>
            <person name="Diez M.S."/>
            <person name="Solano J."/>
            <person name="Bargiela R."/>
            <person name="Golyshina O.V."/>
            <person name="Manteca A."/>
            <person name="Ramos J.L."/>
            <person name="Gallego J.R."/>
            <person name="Llorente I."/>
            <person name="Martins Dos Santos V.A."/>
            <person name="Jensen O.N."/>
            <person name="Pelaez A.I."/>
            <person name="Sanchez J."/>
            <person name="Ferrer M."/>
        </authorList>
    </citation>
    <scope>NUCLEOTIDE SEQUENCE</scope>
</reference>
<dbReference type="PROSITE" id="PS01043">
    <property type="entry name" value="TRANSPOSASE_IS30"/>
    <property type="match status" value="1"/>
</dbReference>
<dbReference type="GO" id="GO:0006313">
    <property type="term" value="P:DNA transposition"/>
    <property type="evidence" value="ECO:0007669"/>
    <property type="project" value="InterPro"/>
</dbReference>
<accession>T1CTG5</accession>
<protein>
    <submittedName>
        <fullName evidence="4">IS30 family transposase</fullName>
    </submittedName>
</protein>
<dbReference type="GO" id="GO:0004803">
    <property type="term" value="F:transposase activity"/>
    <property type="evidence" value="ECO:0007669"/>
    <property type="project" value="InterPro"/>
</dbReference>
<comment type="function">
    <text evidence="1">Required for the transposition of the insertion element.</text>
</comment>
<evidence type="ECO:0000259" key="3">
    <source>
        <dbReference type="PROSITE" id="PS50994"/>
    </source>
</evidence>